<name>A0A1M5VHX4_9BACI</name>
<gene>
    <name evidence="1" type="ORF">SAMN05421807_112129</name>
</gene>
<evidence type="ECO:0000313" key="2">
    <source>
        <dbReference type="Proteomes" id="UP000184079"/>
    </source>
</evidence>
<reference evidence="2" key="1">
    <citation type="submission" date="2016-11" db="EMBL/GenBank/DDBJ databases">
        <authorList>
            <person name="Varghese N."/>
            <person name="Submissions S."/>
        </authorList>
    </citation>
    <scope>NUCLEOTIDE SEQUENCE [LARGE SCALE GENOMIC DNA]</scope>
    <source>
        <strain evidence="2">CGMCC 1.6496</strain>
    </source>
</reference>
<sequence>MNRFVEGYKEIRKENPDPKDRWVIFKSTCNTIAKLGTIEDLQELVKYFDGEDVRNG</sequence>
<dbReference type="AlphaFoldDB" id="A0A1M5VHX4"/>
<organism evidence="1 2">
    <name type="scientific">Virgibacillus chiguensis</name>
    <dbReference type="NCBI Taxonomy" id="411959"/>
    <lineage>
        <taxon>Bacteria</taxon>
        <taxon>Bacillati</taxon>
        <taxon>Bacillota</taxon>
        <taxon>Bacilli</taxon>
        <taxon>Bacillales</taxon>
        <taxon>Bacillaceae</taxon>
        <taxon>Virgibacillus</taxon>
    </lineage>
</organism>
<proteinExistence type="predicted"/>
<dbReference type="Proteomes" id="UP000184079">
    <property type="component" value="Unassembled WGS sequence"/>
</dbReference>
<keyword evidence="2" id="KW-1185">Reference proteome</keyword>
<accession>A0A1M5VHX4</accession>
<dbReference type="RefSeq" id="WP_170861762.1">
    <property type="nucleotide sequence ID" value="NZ_FQXD01000012.1"/>
</dbReference>
<protein>
    <submittedName>
        <fullName evidence="1">Uncharacterized protein</fullName>
    </submittedName>
</protein>
<dbReference type="EMBL" id="FQXD01000012">
    <property type="protein sequence ID" value="SHH74827.1"/>
    <property type="molecule type" value="Genomic_DNA"/>
</dbReference>
<evidence type="ECO:0000313" key="1">
    <source>
        <dbReference type="EMBL" id="SHH74827.1"/>
    </source>
</evidence>